<proteinExistence type="predicted"/>
<gene>
    <name evidence="2" type="ORF">P0Y53_09740</name>
</gene>
<organism evidence="2 3">
    <name type="scientific">Candidatus Pseudobacter hemicellulosilyticus</name>
    <dbReference type="NCBI Taxonomy" id="3121375"/>
    <lineage>
        <taxon>Bacteria</taxon>
        <taxon>Pseudomonadati</taxon>
        <taxon>Bacteroidota</taxon>
        <taxon>Chitinophagia</taxon>
        <taxon>Chitinophagales</taxon>
        <taxon>Chitinophagaceae</taxon>
        <taxon>Pseudobacter</taxon>
    </lineage>
</organism>
<dbReference type="InterPro" id="IPR052535">
    <property type="entry name" value="Bacilysin_H2HPP_isomerase"/>
</dbReference>
<dbReference type="InterPro" id="IPR011051">
    <property type="entry name" value="RmlC_Cupin_sf"/>
</dbReference>
<protein>
    <submittedName>
        <fullName evidence="2">Cupin domain-containing protein</fullName>
    </submittedName>
</protein>
<evidence type="ECO:0000313" key="2">
    <source>
        <dbReference type="EMBL" id="WEK37783.1"/>
    </source>
</evidence>
<evidence type="ECO:0000313" key="3">
    <source>
        <dbReference type="Proteomes" id="UP001220610"/>
    </source>
</evidence>
<dbReference type="Proteomes" id="UP001220610">
    <property type="component" value="Chromosome"/>
</dbReference>
<sequence length="113" mass="12417">MIPSPVFFIEETSIAWEHTGEGVKRQIMAYDANLMLVKVAFETGAIGSLHSHPHVQLSYVASGKFEASIRGEKKVLSAGDVFHVPSGLEHGVVCLEAGMLIDVFNPYREDFVQ</sequence>
<dbReference type="Gene3D" id="2.60.120.10">
    <property type="entry name" value="Jelly Rolls"/>
    <property type="match status" value="1"/>
</dbReference>
<dbReference type="PANTHER" id="PTHR40112:SF1">
    <property type="entry name" value="H2HPP ISOMERASE"/>
    <property type="match status" value="1"/>
</dbReference>
<accession>A0AAJ5WYG0</accession>
<evidence type="ECO:0000259" key="1">
    <source>
        <dbReference type="Pfam" id="PF07883"/>
    </source>
</evidence>
<dbReference type="AlphaFoldDB" id="A0AAJ5WYG0"/>
<dbReference type="SUPFAM" id="SSF51182">
    <property type="entry name" value="RmlC-like cupins"/>
    <property type="match status" value="1"/>
</dbReference>
<name>A0AAJ5WYG0_9BACT</name>
<dbReference type="CDD" id="cd02238">
    <property type="entry name" value="cupin_KdgF"/>
    <property type="match status" value="1"/>
</dbReference>
<dbReference type="Pfam" id="PF07883">
    <property type="entry name" value="Cupin_2"/>
    <property type="match status" value="1"/>
</dbReference>
<dbReference type="InterPro" id="IPR025499">
    <property type="entry name" value="KdgF"/>
</dbReference>
<dbReference type="InterPro" id="IPR014710">
    <property type="entry name" value="RmlC-like_jellyroll"/>
</dbReference>
<dbReference type="PANTHER" id="PTHR40112">
    <property type="entry name" value="H2HPP ISOMERASE"/>
    <property type="match status" value="1"/>
</dbReference>
<feature type="domain" description="Cupin type-2" evidence="1">
    <location>
        <begin position="39"/>
        <end position="97"/>
    </location>
</feature>
<dbReference type="InterPro" id="IPR013096">
    <property type="entry name" value="Cupin_2"/>
</dbReference>
<reference evidence="2" key="1">
    <citation type="submission" date="2023-03" db="EMBL/GenBank/DDBJ databases">
        <title>Andean soil-derived lignocellulolytic bacterial consortium as a source of novel taxa and putative plastic-active enzymes.</title>
        <authorList>
            <person name="Diaz-Garcia L."/>
            <person name="Chuvochina M."/>
            <person name="Feuerriegel G."/>
            <person name="Bunk B."/>
            <person name="Sproer C."/>
            <person name="Streit W.R."/>
            <person name="Rodriguez L.M."/>
            <person name="Overmann J."/>
            <person name="Jimenez D.J."/>
        </authorList>
    </citation>
    <scope>NUCLEOTIDE SEQUENCE</scope>
    <source>
        <strain evidence="2">MAG 7</strain>
    </source>
</reference>
<dbReference type="PIRSF" id="PIRSF029883">
    <property type="entry name" value="KdgF"/>
    <property type="match status" value="1"/>
</dbReference>
<dbReference type="EMBL" id="CP119311">
    <property type="protein sequence ID" value="WEK37783.1"/>
    <property type="molecule type" value="Genomic_DNA"/>
</dbReference>